<sequence>MKKIKILVTELKNLGVKNIMNIEEIEKIINVYLEKKVMILQNDNFNIEYDVERKKFKIETSFSNQEITEKWLYQVNKIYEFITELNLD</sequence>
<dbReference type="HOGENOM" id="CLU_2463636_0_0_9"/>
<gene>
    <name evidence="1" type="ordered locus">CLJU_c03510</name>
    <name evidence="2" type="ORF">WX45_02293</name>
</gene>
<accession>D8GLN7</accession>
<reference evidence="2 4" key="3">
    <citation type="journal article" date="2016" name="Biotechnol. Bioeng.">
        <title>Traits of selected Clostridium strains for syngas fermentation to ethanol.</title>
        <authorList>
            <person name="Martin M.E."/>
            <person name="Richter H."/>
            <person name="Saha S."/>
            <person name="Angenent L.T."/>
        </authorList>
    </citation>
    <scope>NUCLEOTIDE SEQUENCE [LARGE SCALE GENOMIC DNA]</scope>
    <source>
        <strain evidence="2 4">PETC</strain>
    </source>
</reference>
<dbReference type="EMBL" id="CP001666">
    <property type="protein sequence ID" value="ADK13433.1"/>
    <property type="molecule type" value="Genomic_DNA"/>
</dbReference>
<evidence type="ECO:0000313" key="2">
    <source>
        <dbReference type="EMBL" id="OAA89052.1"/>
    </source>
</evidence>
<proteinExistence type="predicted"/>
<reference evidence="1 3" key="2">
    <citation type="journal article" date="2010" name="Proc. Natl. Acad. Sci. U.S.A.">
        <title>Clostridium ljungdahlii represents a microbial production platform based on syngas.</title>
        <authorList>
            <person name="Kopke M."/>
            <person name="Held C."/>
            <person name="Hujer S."/>
            <person name="Liesegang H."/>
            <person name="Wiezer A."/>
            <person name="Wollherr A."/>
            <person name="Ehrenreich A."/>
            <person name="Liebl W."/>
            <person name="Gottschalk G."/>
            <person name="Durre P."/>
        </authorList>
    </citation>
    <scope>NUCLEOTIDE SEQUENCE [LARGE SCALE GENOMIC DNA]</scope>
    <source>
        <strain evidence="3">ATCC 55383 / DSM 13528 / PETC</strain>
        <strain evidence="1">DSM 13528</strain>
    </source>
</reference>
<dbReference type="EMBL" id="LITS01000002">
    <property type="protein sequence ID" value="OAA89052.1"/>
    <property type="molecule type" value="Genomic_DNA"/>
</dbReference>
<protein>
    <submittedName>
        <fullName evidence="1">Uncharacterized protein</fullName>
    </submittedName>
</protein>
<dbReference type="PATRIC" id="fig|748727.19.peg.2020"/>
<dbReference type="STRING" id="748727.CLJU_c03510"/>
<keyword evidence="4" id="KW-1185">Reference proteome</keyword>
<dbReference type="Proteomes" id="UP000077020">
    <property type="component" value="Unassembled WGS sequence"/>
</dbReference>
<evidence type="ECO:0000313" key="1">
    <source>
        <dbReference type="EMBL" id="ADK13433.1"/>
    </source>
</evidence>
<evidence type="ECO:0000313" key="3">
    <source>
        <dbReference type="Proteomes" id="UP000001656"/>
    </source>
</evidence>
<evidence type="ECO:0000313" key="4">
    <source>
        <dbReference type="Proteomes" id="UP000077020"/>
    </source>
</evidence>
<reference evidence="1" key="1">
    <citation type="submission" date="2009-07" db="EMBL/GenBank/DDBJ databases">
        <authorList>
            <person name="Koepke M."/>
            <person name="Hujer S."/>
            <person name="Held C."/>
            <person name="Wiezer A."/>
            <person name="Liesegang H."/>
            <person name="Ehrenreich A."/>
            <person name="Gottschalk G."/>
            <person name="Duerre P."/>
        </authorList>
    </citation>
    <scope>NUCLEOTIDE SEQUENCE</scope>
    <source>
        <strain evidence="1">DSM 13528</strain>
    </source>
</reference>
<dbReference type="RefSeq" id="WP_013237033.1">
    <property type="nucleotide sequence ID" value="NC_014328.1"/>
</dbReference>
<name>D8GLN7_CLOLD</name>
<dbReference type="Proteomes" id="UP000001656">
    <property type="component" value="Chromosome"/>
</dbReference>
<organism evidence="1 3">
    <name type="scientific">Clostridium ljungdahlii (strain ATCC 55383 / DSM 13528 / PETC)</name>
    <dbReference type="NCBI Taxonomy" id="748727"/>
    <lineage>
        <taxon>Bacteria</taxon>
        <taxon>Bacillati</taxon>
        <taxon>Bacillota</taxon>
        <taxon>Clostridia</taxon>
        <taxon>Eubacteriales</taxon>
        <taxon>Clostridiaceae</taxon>
        <taxon>Clostridium</taxon>
    </lineage>
</organism>
<dbReference type="KEGG" id="clj:CLJU_c03510"/>
<dbReference type="AlphaFoldDB" id="D8GLN7"/>